<evidence type="ECO:0000313" key="1">
    <source>
        <dbReference type="EMBL" id="CAG9327668.1"/>
    </source>
</evidence>
<dbReference type="AlphaFoldDB" id="A0AAU9JW71"/>
<accession>A0AAU9JW71</accession>
<protein>
    <submittedName>
        <fullName evidence="1">Uncharacterized protein</fullName>
    </submittedName>
</protein>
<dbReference type="Proteomes" id="UP001162131">
    <property type="component" value="Unassembled WGS sequence"/>
</dbReference>
<gene>
    <name evidence="1" type="ORF">BSTOLATCC_MIC44298</name>
</gene>
<proteinExistence type="predicted"/>
<evidence type="ECO:0000313" key="2">
    <source>
        <dbReference type="Proteomes" id="UP001162131"/>
    </source>
</evidence>
<name>A0AAU9JW71_9CILI</name>
<organism evidence="1 2">
    <name type="scientific">Blepharisma stoltei</name>
    <dbReference type="NCBI Taxonomy" id="1481888"/>
    <lineage>
        <taxon>Eukaryota</taxon>
        <taxon>Sar</taxon>
        <taxon>Alveolata</taxon>
        <taxon>Ciliophora</taxon>
        <taxon>Postciliodesmatophora</taxon>
        <taxon>Heterotrichea</taxon>
        <taxon>Heterotrichida</taxon>
        <taxon>Blepharismidae</taxon>
        <taxon>Blepharisma</taxon>
    </lineage>
</organism>
<keyword evidence="2" id="KW-1185">Reference proteome</keyword>
<reference evidence="1" key="1">
    <citation type="submission" date="2021-09" db="EMBL/GenBank/DDBJ databases">
        <authorList>
            <consortium name="AG Swart"/>
            <person name="Singh M."/>
            <person name="Singh A."/>
            <person name="Seah K."/>
            <person name="Emmerich C."/>
        </authorList>
    </citation>
    <scope>NUCLEOTIDE SEQUENCE</scope>
    <source>
        <strain evidence="1">ATCC30299</strain>
    </source>
</reference>
<comment type="caution">
    <text evidence="1">The sequence shown here is derived from an EMBL/GenBank/DDBJ whole genome shotgun (WGS) entry which is preliminary data.</text>
</comment>
<dbReference type="EMBL" id="CAJZBQ010000044">
    <property type="protein sequence ID" value="CAG9327668.1"/>
    <property type="molecule type" value="Genomic_DNA"/>
</dbReference>
<sequence length="127" mass="14775">MKSTVHLMHNWRKDSISNLITEVHDFKSNSLTVCHFLGQLGRHLNSATNYSFMTFKIKQKKILQNCYFCFGKALPASEILLIIDKNYGLRVLPLEYLVAISQLSFLRIMSFIWRANNDRNSLALSEY</sequence>